<dbReference type="AlphaFoldDB" id="A0A1H7Y9E6"/>
<name>A0A1H7Y9E6_9ACTN</name>
<dbReference type="GO" id="GO:0009055">
    <property type="term" value="F:electron transfer activity"/>
    <property type="evidence" value="ECO:0007669"/>
    <property type="project" value="InterPro"/>
</dbReference>
<proteinExistence type="predicted"/>
<dbReference type="RefSeq" id="WP_143078760.1">
    <property type="nucleotide sequence ID" value="NZ_FOBF01000013.1"/>
</dbReference>
<keyword evidence="6" id="KW-1185">Reference proteome</keyword>
<dbReference type="Proteomes" id="UP000198953">
    <property type="component" value="Unassembled WGS sequence"/>
</dbReference>
<dbReference type="OrthoDB" id="9804960at2"/>
<accession>A0A1H7Y9E6</accession>
<dbReference type="EMBL" id="FOBF01000013">
    <property type="protein sequence ID" value="SEM42575.1"/>
    <property type="molecule type" value="Genomic_DNA"/>
</dbReference>
<dbReference type="InterPro" id="IPR012255">
    <property type="entry name" value="ETF_b"/>
</dbReference>
<protein>
    <submittedName>
        <fullName evidence="5">Electron transfer flavoprotein beta subunit</fullName>
    </submittedName>
</protein>
<dbReference type="InterPro" id="IPR014730">
    <property type="entry name" value="ETF_a/b_N"/>
</dbReference>
<dbReference type="Gene3D" id="3.40.50.620">
    <property type="entry name" value="HUPs"/>
    <property type="match status" value="1"/>
</dbReference>
<evidence type="ECO:0000313" key="5">
    <source>
        <dbReference type="EMBL" id="SEM42575.1"/>
    </source>
</evidence>
<dbReference type="PANTHER" id="PTHR21294">
    <property type="entry name" value="ELECTRON TRANSFER FLAVOPROTEIN BETA-SUBUNIT"/>
    <property type="match status" value="1"/>
</dbReference>
<dbReference type="SUPFAM" id="SSF52402">
    <property type="entry name" value="Adenine nucleotide alpha hydrolases-like"/>
    <property type="match status" value="1"/>
</dbReference>
<comment type="cofactor">
    <cofactor evidence="1">
        <name>FAD</name>
        <dbReference type="ChEBI" id="CHEBI:57692"/>
    </cofactor>
</comment>
<evidence type="ECO:0000256" key="3">
    <source>
        <dbReference type="ARBA" id="ARBA00025649"/>
    </source>
</evidence>
<dbReference type="Pfam" id="PF01012">
    <property type="entry name" value="ETF"/>
    <property type="match status" value="1"/>
</dbReference>
<reference evidence="5 6" key="1">
    <citation type="submission" date="2016-10" db="EMBL/GenBank/DDBJ databases">
        <authorList>
            <person name="de Groot N.N."/>
        </authorList>
    </citation>
    <scope>NUCLEOTIDE SEQUENCE [LARGE SCALE GENOMIC DNA]</scope>
    <source>
        <strain evidence="5 6">DSM 43357</strain>
    </source>
</reference>
<evidence type="ECO:0000256" key="1">
    <source>
        <dbReference type="ARBA" id="ARBA00001974"/>
    </source>
</evidence>
<evidence type="ECO:0000256" key="2">
    <source>
        <dbReference type="ARBA" id="ARBA00011355"/>
    </source>
</evidence>
<evidence type="ECO:0000313" key="6">
    <source>
        <dbReference type="Proteomes" id="UP000198953"/>
    </source>
</evidence>
<organism evidence="5 6">
    <name type="scientific">Nonomuraea pusilla</name>
    <dbReference type="NCBI Taxonomy" id="46177"/>
    <lineage>
        <taxon>Bacteria</taxon>
        <taxon>Bacillati</taxon>
        <taxon>Actinomycetota</taxon>
        <taxon>Actinomycetes</taxon>
        <taxon>Streptosporangiales</taxon>
        <taxon>Streptosporangiaceae</taxon>
        <taxon>Nonomuraea</taxon>
    </lineage>
</organism>
<dbReference type="InterPro" id="IPR014729">
    <property type="entry name" value="Rossmann-like_a/b/a_fold"/>
</dbReference>
<feature type="domain" description="Electron transfer flavoprotein alpha/beta-subunit N-terminal" evidence="4">
    <location>
        <begin position="19"/>
        <end position="209"/>
    </location>
</feature>
<comment type="subunit">
    <text evidence="2">Heterodimer of an alpha and a beta subunit.</text>
</comment>
<evidence type="ECO:0000259" key="4">
    <source>
        <dbReference type="SMART" id="SM00893"/>
    </source>
</evidence>
<comment type="function">
    <text evidence="3">The electron transfer flavoprotein serves as a specific electron acceptor for other dehydrogenases. It transfers the electrons to the main respiratory chain via ETF-ubiquinone oxidoreductase (ETF dehydrogenase).</text>
</comment>
<gene>
    <name evidence="5" type="ORF">SAMN05660976_05101</name>
</gene>
<sequence>MLTILVPVKDVSIHLRVKEGRLTRQGVPRRLDSLHETPLEWARRARESGLAARVVAMTLGPAGAADALRRTLALGADEAILVSDHAFEGADVRTTARVIAAVAGRVGAGLVACGYESADGSSGAVPGAVAGSLGWPLLSRAGLATVDGTSLTVTRDLGSGPERAAAPLPAVVSFVEGAIEPRVPTLREIMAVRSAGIVTLSSADVGVRPAAANAVDTGVTAAPASRRTPTVLGFDDGVDSLVALLSGAGSDA</sequence>
<dbReference type="SMART" id="SM00893">
    <property type="entry name" value="ETF"/>
    <property type="match status" value="1"/>
</dbReference>
<dbReference type="STRING" id="46177.SAMN05660976_05101"/>
<dbReference type="PIRSF" id="PIRSF000090">
    <property type="entry name" value="Beta-ETF"/>
    <property type="match status" value="1"/>
</dbReference>